<dbReference type="InterPro" id="IPR050628">
    <property type="entry name" value="SNF2_RAD54_helicase_TF"/>
</dbReference>
<dbReference type="SMART" id="SM00487">
    <property type="entry name" value="DEXDc"/>
    <property type="match status" value="1"/>
</dbReference>
<dbReference type="GO" id="GO:0006281">
    <property type="term" value="P:DNA repair"/>
    <property type="evidence" value="ECO:0007669"/>
    <property type="project" value="TreeGrafter"/>
</dbReference>
<dbReference type="AlphaFoldDB" id="A0A9P4JJU8"/>
<evidence type="ECO:0000256" key="1">
    <source>
        <dbReference type="ARBA" id="ARBA00007025"/>
    </source>
</evidence>
<keyword evidence="8" id="KW-0067">ATP-binding</keyword>
<dbReference type="GO" id="GO:0004386">
    <property type="term" value="F:helicase activity"/>
    <property type="evidence" value="ECO:0007669"/>
    <property type="project" value="UniProtKB-KW"/>
</dbReference>
<dbReference type="SMART" id="SM00490">
    <property type="entry name" value="HELICc"/>
    <property type="match status" value="1"/>
</dbReference>
<evidence type="ECO:0000256" key="5">
    <source>
        <dbReference type="ARBA" id="ARBA00022801"/>
    </source>
</evidence>
<feature type="coiled-coil region" evidence="10">
    <location>
        <begin position="853"/>
        <end position="883"/>
    </location>
</feature>
<evidence type="ECO:0000256" key="2">
    <source>
        <dbReference type="ARBA" id="ARBA00022723"/>
    </source>
</evidence>
<evidence type="ECO:0000256" key="3">
    <source>
        <dbReference type="ARBA" id="ARBA00022741"/>
    </source>
</evidence>
<organism evidence="14 15">
    <name type="scientific">Delitschia confertaspora ATCC 74209</name>
    <dbReference type="NCBI Taxonomy" id="1513339"/>
    <lineage>
        <taxon>Eukaryota</taxon>
        <taxon>Fungi</taxon>
        <taxon>Dikarya</taxon>
        <taxon>Ascomycota</taxon>
        <taxon>Pezizomycotina</taxon>
        <taxon>Dothideomycetes</taxon>
        <taxon>Pleosporomycetidae</taxon>
        <taxon>Pleosporales</taxon>
        <taxon>Delitschiaceae</taxon>
        <taxon>Delitschia</taxon>
    </lineage>
</organism>
<dbReference type="PROSITE" id="PS51194">
    <property type="entry name" value="HELICASE_CTER"/>
    <property type="match status" value="1"/>
</dbReference>
<proteinExistence type="inferred from homology"/>
<dbReference type="PROSITE" id="PS00518">
    <property type="entry name" value="ZF_RING_1"/>
    <property type="match status" value="1"/>
</dbReference>
<dbReference type="GO" id="GO:0005634">
    <property type="term" value="C:nucleus"/>
    <property type="evidence" value="ECO:0007669"/>
    <property type="project" value="TreeGrafter"/>
</dbReference>
<dbReference type="GO" id="GO:0016787">
    <property type="term" value="F:hydrolase activity"/>
    <property type="evidence" value="ECO:0007669"/>
    <property type="project" value="UniProtKB-KW"/>
</dbReference>
<name>A0A9P4JJU8_9PLEO</name>
<dbReference type="GO" id="GO:0008270">
    <property type="term" value="F:zinc ion binding"/>
    <property type="evidence" value="ECO:0007669"/>
    <property type="project" value="UniProtKB-KW"/>
</dbReference>
<keyword evidence="7" id="KW-0862">Zinc</keyword>
<feature type="domain" description="Helicase ATP-binding" evidence="12">
    <location>
        <begin position="269"/>
        <end position="449"/>
    </location>
</feature>
<evidence type="ECO:0000256" key="6">
    <source>
        <dbReference type="ARBA" id="ARBA00022806"/>
    </source>
</evidence>
<dbReference type="InterPro" id="IPR014001">
    <property type="entry name" value="Helicase_ATP-bd"/>
</dbReference>
<accession>A0A9P4JJU8</accession>
<dbReference type="OrthoDB" id="448448at2759"/>
<evidence type="ECO:0000313" key="15">
    <source>
        <dbReference type="Proteomes" id="UP000799536"/>
    </source>
</evidence>
<evidence type="ECO:0000313" key="14">
    <source>
        <dbReference type="EMBL" id="KAF2199436.1"/>
    </source>
</evidence>
<protein>
    <recommendedName>
        <fullName evidence="16">SNF2 family N-terminal domain protein</fullName>
    </recommendedName>
</protein>
<dbReference type="InterPro" id="IPR001650">
    <property type="entry name" value="Helicase_C-like"/>
</dbReference>
<dbReference type="InterPro" id="IPR027417">
    <property type="entry name" value="P-loop_NTPase"/>
</dbReference>
<dbReference type="Gene3D" id="3.40.50.300">
    <property type="entry name" value="P-loop containing nucleotide triphosphate hydrolases"/>
    <property type="match status" value="1"/>
</dbReference>
<dbReference type="InterPro" id="IPR013083">
    <property type="entry name" value="Znf_RING/FYVE/PHD"/>
</dbReference>
<dbReference type="PANTHER" id="PTHR45626">
    <property type="entry name" value="TRANSCRIPTION TERMINATION FACTOR 2-RELATED"/>
    <property type="match status" value="1"/>
</dbReference>
<dbReference type="Pfam" id="PF00271">
    <property type="entry name" value="Helicase_C"/>
    <property type="match status" value="1"/>
</dbReference>
<dbReference type="CDD" id="cd18008">
    <property type="entry name" value="DEXDc_SHPRH-like"/>
    <property type="match status" value="1"/>
</dbReference>
<dbReference type="Proteomes" id="UP000799536">
    <property type="component" value="Unassembled WGS sequence"/>
</dbReference>
<evidence type="ECO:0000259" key="11">
    <source>
        <dbReference type="PROSITE" id="PS50089"/>
    </source>
</evidence>
<evidence type="ECO:0000259" key="13">
    <source>
        <dbReference type="PROSITE" id="PS51194"/>
    </source>
</evidence>
<comment type="similarity">
    <text evidence="1">Belongs to the SNF2/RAD54 helicase family.</text>
</comment>
<evidence type="ECO:0008006" key="16">
    <source>
        <dbReference type="Google" id="ProtNLM"/>
    </source>
</evidence>
<keyword evidence="15" id="KW-1185">Reference proteome</keyword>
<comment type="caution">
    <text evidence="14">The sequence shown here is derived from an EMBL/GenBank/DDBJ whole genome shotgun (WGS) entry which is preliminary data.</text>
</comment>
<keyword evidence="3" id="KW-0547">Nucleotide-binding</keyword>
<keyword evidence="2" id="KW-0479">Metal-binding</keyword>
<dbReference type="InterPro" id="IPR017907">
    <property type="entry name" value="Znf_RING_CS"/>
</dbReference>
<dbReference type="Gene3D" id="3.30.40.10">
    <property type="entry name" value="Zinc/RING finger domain, C3HC4 (zinc finger)"/>
    <property type="match status" value="1"/>
</dbReference>
<evidence type="ECO:0000256" key="7">
    <source>
        <dbReference type="ARBA" id="ARBA00022833"/>
    </source>
</evidence>
<dbReference type="InterPro" id="IPR038718">
    <property type="entry name" value="SNF2-like_sf"/>
</dbReference>
<keyword evidence="5" id="KW-0378">Hydrolase</keyword>
<dbReference type="PROSITE" id="PS51192">
    <property type="entry name" value="HELICASE_ATP_BIND_1"/>
    <property type="match status" value="1"/>
</dbReference>
<reference evidence="14" key="1">
    <citation type="journal article" date="2020" name="Stud. Mycol.">
        <title>101 Dothideomycetes genomes: a test case for predicting lifestyles and emergence of pathogens.</title>
        <authorList>
            <person name="Haridas S."/>
            <person name="Albert R."/>
            <person name="Binder M."/>
            <person name="Bloem J."/>
            <person name="Labutti K."/>
            <person name="Salamov A."/>
            <person name="Andreopoulos B."/>
            <person name="Baker S."/>
            <person name="Barry K."/>
            <person name="Bills G."/>
            <person name="Bluhm B."/>
            <person name="Cannon C."/>
            <person name="Castanera R."/>
            <person name="Culley D."/>
            <person name="Daum C."/>
            <person name="Ezra D."/>
            <person name="Gonzalez J."/>
            <person name="Henrissat B."/>
            <person name="Kuo A."/>
            <person name="Liang C."/>
            <person name="Lipzen A."/>
            <person name="Lutzoni F."/>
            <person name="Magnuson J."/>
            <person name="Mondo S."/>
            <person name="Nolan M."/>
            <person name="Ohm R."/>
            <person name="Pangilinan J."/>
            <person name="Park H.-J."/>
            <person name="Ramirez L."/>
            <person name="Alfaro M."/>
            <person name="Sun H."/>
            <person name="Tritt A."/>
            <person name="Yoshinaga Y."/>
            <person name="Zwiers L.-H."/>
            <person name="Turgeon B."/>
            <person name="Goodwin S."/>
            <person name="Spatafora J."/>
            <person name="Crous P."/>
            <person name="Grigoriev I."/>
        </authorList>
    </citation>
    <scope>NUCLEOTIDE SEQUENCE</scope>
    <source>
        <strain evidence="14">ATCC 74209</strain>
    </source>
</reference>
<dbReference type="CDD" id="cd18793">
    <property type="entry name" value="SF2_C_SNF"/>
    <property type="match status" value="1"/>
</dbReference>
<dbReference type="SUPFAM" id="SSF52540">
    <property type="entry name" value="P-loop containing nucleoside triphosphate hydrolases"/>
    <property type="match status" value="2"/>
</dbReference>
<dbReference type="InterPro" id="IPR000330">
    <property type="entry name" value="SNF2_N"/>
</dbReference>
<sequence>MELVCLGRLKNTYIQTHMVPYQSAAKHQGNHNTQSRIKVRFRRAGSHKANSVISALDPSGTEFGRVDLRTANGLAPLMDGAGTSQLRWAAMTEPRKRNKGEGLPGSPSSALIGVTIQLYCPRKVALPIGKFLTTRSIALDDPIFDRDRYPYFNPQVTPTMPYEPQPGTDGYQNGEYSGRVVGNVMRSVEEIRNDVHNMFTNIINEEIPDREQGPLIVTPLLKHQRQALGFMLDREKERTGKEENGMWRLKYGPNGKEYWSHVITGHEVYEKPASVLGGILADEMGLGKTLETLALIVDPESLNAATEFATKEFTDVRNHNNKATLLVAPVSTISNWEDQLKAHVKPYSVKWCIYHGVNRAKNVNELDGYDIVMTTYSTVAAEYRKGKPLESINWFRIVLDEAHSIRTQKTKQSQSICALKAQRRWAVTGTPVQNRLEDLGALFKFLRVRPFDEMAGFQEFILQPFKNADPDVVAKLQLLVSSLTLRRVKKGLVDLPPRHDQIVRLKFSKDEQTLHDWFEKDSARKVNAVTAGDKKLGGNVYAKILSAILNLRLICAHGQELLSDEAMKMTEGMSWDNAIELGVEDDDRPAALSKKQAYEMLNLLQETDSDKCQMCSSKITQDAEADEDEEGKKPTNTLGFMTACYHIICPKCINTFRAQINALSNEQGHFSCQFCEQNIRNALYELKVDELESVLAERERLRKDPKLAKKLGRYIGPHTKTKALVESLQQDRAWSEAHPEEAPIKSVVFSTWTTHLDLIQIALDNHDFKYTRLDGRMKRTARGEAIQTFTNDPSVHIMLVSIAAGGLGLNLTVANKAYVMEPQFNPAAEAQAVDRVHRLGQMREVTITRFIMANSFEEKMLELQRKKRALADLTMAREKLNKEDVAKQKLEDLRSLFR</sequence>
<dbReference type="InterPro" id="IPR049730">
    <property type="entry name" value="SNF2/RAD54-like_C"/>
</dbReference>
<feature type="domain" description="RING-type" evidence="11">
    <location>
        <begin position="612"/>
        <end position="676"/>
    </location>
</feature>
<evidence type="ECO:0000256" key="8">
    <source>
        <dbReference type="ARBA" id="ARBA00022840"/>
    </source>
</evidence>
<gene>
    <name evidence="14" type="ORF">GQ43DRAFT_376286</name>
</gene>
<evidence type="ECO:0000256" key="10">
    <source>
        <dbReference type="SAM" id="Coils"/>
    </source>
</evidence>
<dbReference type="Gene3D" id="3.40.50.10810">
    <property type="entry name" value="Tandem AAA-ATPase domain"/>
    <property type="match status" value="1"/>
</dbReference>
<dbReference type="GO" id="GO:0005524">
    <property type="term" value="F:ATP binding"/>
    <property type="evidence" value="ECO:0007669"/>
    <property type="project" value="UniProtKB-KW"/>
</dbReference>
<keyword evidence="6" id="KW-0347">Helicase</keyword>
<evidence type="ECO:0000256" key="9">
    <source>
        <dbReference type="PROSITE-ProRule" id="PRU00175"/>
    </source>
</evidence>
<keyword evidence="10" id="KW-0175">Coiled coil</keyword>
<evidence type="ECO:0000259" key="12">
    <source>
        <dbReference type="PROSITE" id="PS51192"/>
    </source>
</evidence>
<dbReference type="PANTHER" id="PTHR45626:SF52">
    <property type="entry name" value="SINGLE-STRANDED DNA-DEPENDENT ATPASE (EUROFUNG)"/>
    <property type="match status" value="1"/>
</dbReference>
<dbReference type="GO" id="GO:0008094">
    <property type="term" value="F:ATP-dependent activity, acting on DNA"/>
    <property type="evidence" value="ECO:0007669"/>
    <property type="project" value="TreeGrafter"/>
</dbReference>
<feature type="domain" description="Helicase C-terminal" evidence="13">
    <location>
        <begin position="720"/>
        <end position="894"/>
    </location>
</feature>
<dbReference type="Pfam" id="PF00176">
    <property type="entry name" value="SNF2-rel_dom"/>
    <property type="match status" value="1"/>
</dbReference>
<dbReference type="EMBL" id="ML994076">
    <property type="protein sequence ID" value="KAF2199436.1"/>
    <property type="molecule type" value="Genomic_DNA"/>
</dbReference>
<dbReference type="PROSITE" id="PS50089">
    <property type="entry name" value="ZF_RING_2"/>
    <property type="match status" value="1"/>
</dbReference>
<evidence type="ECO:0000256" key="4">
    <source>
        <dbReference type="ARBA" id="ARBA00022771"/>
    </source>
</evidence>
<keyword evidence="4 9" id="KW-0863">Zinc-finger</keyword>
<dbReference type="InterPro" id="IPR001841">
    <property type="entry name" value="Znf_RING"/>
</dbReference>